<gene>
    <name evidence="4" type="ORF">Nepgr_026451</name>
</gene>
<feature type="compositionally biased region" description="Gly residues" evidence="2">
    <location>
        <begin position="317"/>
        <end position="326"/>
    </location>
</feature>
<evidence type="ECO:0000256" key="1">
    <source>
        <dbReference type="ARBA" id="ARBA00005474"/>
    </source>
</evidence>
<feature type="region of interest" description="Disordered" evidence="2">
    <location>
        <begin position="304"/>
        <end position="326"/>
    </location>
</feature>
<dbReference type="PANTHER" id="PTHR31301:SF68">
    <property type="entry name" value="LOB DOMAIN-CONTAINING PROTEIN 32-RELATED"/>
    <property type="match status" value="1"/>
</dbReference>
<evidence type="ECO:0000313" key="5">
    <source>
        <dbReference type="Proteomes" id="UP001279734"/>
    </source>
</evidence>
<keyword evidence="5" id="KW-1185">Reference proteome</keyword>
<dbReference type="AlphaFoldDB" id="A0AAD3T853"/>
<dbReference type="PROSITE" id="PS50891">
    <property type="entry name" value="LOB"/>
    <property type="match status" value="1"/>
</dbReference>
<reference evidence="4" key="1">
    <citation type="submission" date="2023-05" db="EMBL/GenBank/DDBJ databases">
        <title>Nepenthes gracilis genome sequencing.</title>
        <authorList>
            <person name="Fukushima K."/>
        </authorList>
    </citation>
    <scope>NUCLEOTIDE SEQUENCE</scope>
    <source>
        <strain evidence="4">SING2019-196</strain>
    </source>
</reference>
<dbReference type="Proteomes" id="UP001279734">
    <property type="component" value="Unassembled WGS sequence"/>
</dbReference>
<feature type="compositionally biased region" description="Polar residues" evidence="2">
    <location>
        <begin position="305"/>
        <end position="315"/>
    </location>
</feature>
<evidence type="ECO:0000256" key="2">
    <source>
        <dbReference type="SAM" id="MobiDB-lite"/>
    </source>
</evidence>
<comment type="similarity">
    <text evidence="1">Belongs to the LOB domain-containing protein family.</text>
</comment>
<dbReference type="Pfam" id="PF03195">
    <property type="entry name" value="LOB"/>
    <property type="match status" value="1"/>
</dbReference>
<dbReference type="InterPro" id="IPR004883">
    <property type="entry name" value="LOB"/>
</dbReference>
<dbReference type="EMBL" id="BSYO01000028">
    <property type="protein sequence ID" value="GMH24608.1"/>
    <property type="molecule type" value="Genomic_DNA"/>
</dbReference>
<organism evidence="4 5">
    <name type="scientific">Nepenthes gracilis</name>
    <name type="common">Slender pitcher plant</name>
    <dbReference type="NCBI Taxonomy" id="150966"/>
    <lineage>
        <taxon>Eukaryota</taxon>
        <taxon>Viridiplantae</taxon>
        <taxon>Streptophyta</taxon>
        <taxon>Embryophyta</taxon>
        <taxon>Tracheophyta</taxon>
        <taxon>Spermatophyta</taxon>
        <taxon>Magnoliopsida</taxon>
        <taxon>eudicotyledons</taxon>
        <taxon>Gunneridae</taxon>
        <taxon>Pentapetalae</taxon>
        <taxon>Caryophyllales</taxon>
        <taxon>Nepenthaceae</taxon>
        <taxon>Nepenthes</taxon>
    </lineage>
</organism>
<comment type="caution">
    <text evidence="4">The sequence shown here is derived from an EMBL/GenBank/DDBJ whole genome shotgun (WGS) entry which is preliminary data.</text>
</comment>
<accession>A0AAD3T853</accession>
<dbReference type="PANTHER" id="PTHR31301">
    <property type="entry name" value="LOB DOMAIN-CONTAINING PROTEIN 4-RELATED"/>
    <property type="match status" value="1"/>
</dbReference>
<feature type="domain" description="LOB" evidence="3">
    <location>
        <begin position="6"/>
        <end position="107"/>
    </location>
</feature>
<name>A0AAD3T853_NEPGR</name>
<evidence type="ECO:0000259" key="3">
    <source>
        <dbReference type="PROSITE" id="PS50891"/>
    </source>
</evidence>
<evidence type="ECO:0000313" key="4">
    <source>
        <dbReference type="EMBL" id="GMH24608.1"/>
    </source>
</evidence>
<protein>
    <recommendedName>
        <fullName evidence="3">LOB domain-containing protein</fullName>
    </recommendedName>
</protein>
<proteinExistence type="inferred from homology"/>
<sequence length="326" mass="36098">MSSSNSPCAACKFLRRKCTQECVFAPYFPPDQPQKFASVHKVFGASNVAKLLNELHTSQREDAVNSLAYEAEARLRDPVYGCVGLISILQHRLKQVKADVNKAKLELANYIGPSAMMPIFHPGFLHQHPGNPSSSLMQYNMPPMVGIPAGLPHMGPLVITDPQQQQQAIHHHHLNHQYHHMIEAQHLAAMAVREEQEMMRTFEEQQHRHQHQQQLVRFDGGYELADPVSPATAATAVGGFNHMTAASAVSPSLALGGNFDNSYQIQQQPEEHEAPLLLLQQPLTPPQHHTEEAQPIRQQLLPLAQQPTKQEQMSGSEDGGTVGPSC</sequence>